<dbReference type="RefSeq" id="WP_013455191.1">
    <property type="nucleotide sequence ID" value="NC_014759.1"/>
</dbReference>
<sequence>MNHNLESIKNSIYDKCGFQLSDFKTEKESEDYDACGFKLNELNVISRSAKLTPKKAGQFVTFWKRCGNGPIEPYHETDPFDLLVVNVKAGDNSGQFVFPKSVLIEKEIISSSKKGGKRAIRVYPIWDVAKSKQAERTQKWQLKYFYEIGETADIEKVKGLYGLKNYINS</sequence>
<protein>
    <recommendedName>
        <fullName evidence="3">MepB family protein</fullName>
    </recommendedName>
</protein>
<proteinExistence type="predicted"/>
<dbReference type="InterPro" id="IPR038231">
    <property type="entry name" value="MepB-like_sf"/>
</dbReference>
<evidence type="ECO:0008006" key="3">
    <source>
        <dbReference type="Google" id="ProtNLM"/>
    </source>
</evidence>
<gene>
    <name evidence="1" type="ordered locus">Ftrac_3073</name>
</gene>
<name>E4TU26_MARTH</name>
<dbReference type="KEGG" id="mtt:Ftrac_3073"/>
<dbReference type="OrthoDB" id="4954833at2"/>
<evidence type="ECO:0000313" key="2">
    <source>
        <dbReference type="Proteomes" id="UP000008720"/>
    </source>
</evidence>
<keyword evidence="2" id="KW-1185">Reference proteome</keyword>
<accession>E4TU26</accession>
<dbReference type="Gene3D" id="3.40.1350.140">
    <property type="entry name" value="MepB-like"/>
    <property type="match status" value="1"/>
</dbReference>
<dbReference type="PIRSF" id="PIRSF032285">
    <property type="entry name" value="UCP032285"/>
    <property type="match status" value="1"/>
</dbReference>
<dbReference type="eggNOG" id="COG4815">
    <property type="taxonomic scope" value="Bacteria"/>
</dbReference>
<dbReference type="Pfam" id="PF08877">
    <property type="entry name" value="MepB-like"/>
    <property type="match status" value="1"/>
</dbReference>
<evidence type="ECO:0000313" key="1">
    <source>
        <dbReference type="EMBL" id="ADR23048.1"/>
    </source>
</evidence>
<dbReference type="Proteomes" id="UP000008720">
    <property type="component" value="Chromosome"/>
</dbReference>
<reference evidence="1 2" key="1">
    <citation type="journal article" date="2011" name="Stand. Genomic Sci.">
        <title>Complete genome sequence of Marivirga tractuosa type strain (H-43).</title>
        <authorList>
            <person name="Pagani I."/>
            <person name="Chertkov O."/>
            <person name="Lapidus A."/>
            <person name="Lucas S."/>
            <person name="Del Rio T.G."/>
            <person name="Tice H."/>
            <person name="Copeland A."/>
            <person name="Cheng J.F."/>
            <person name="Nolan M."/>
            <person name="Saunders E."/>
            <person name="Pitluck S."/>
            <person name="Held B."/>
            <person name="Goodwin L."/>
            <person name="Liolios K."/>
            <person name="Ovchinikova G."/>
            <person name="Ivanova N."/>
            <person name="Mavromatis K."/>
            <person name="Pati A."/>
            <person name="Chen A."/>
            <person name="Palaniappan K."/>
            <person name="Land M."/>
            <person name="Hauser L."/>
            <person name="Jeffries C.D."/>
            <person name="Detter J.C."/>
            <person name="Han C."/>
            <person name="Tapia R."/>
            <person name="Ngatchou-Djao O.D."/>
            <person name="Rohde M."/>
            <person name="Goker M."/>
            <person name="Spring S."/>
            <person name="Sikorski J."/>
            <person name="Woyke T."/>
            <person name="Bristow J."/>
            <person name="Eisen J.A."/>
            <person name="Markowitz V."/>
            <person name="Hugenholtz P."/>
            <person name="Klenk H.P."/>
            <person name="Kyrpides N.C."/>
        </authorList>
    </citation>
    <scope>NUCLEOTIDE SEQUENCE [LARGE SCALE GENOMIC DNA]</scope>
    <source>
        <strain evidence="2">ATCC 23168 / DSM 4126 / NBRC 15989 / NCIMB 1408 / VKM B-1430 / H-43</strain>
    </source>
</reference>
<dbReference type="AlphaFoldDB" id="E4TU26"/>
<dbReference type="EMBL" id="CP002349">
    <property type="protein sequence ID" value="ADR23048.1"/>
    <property type="molecule type" value="Genomic_DNA"/>
</dbReference>
<dbReference type="HOGENOM" id="CLU_111604_0_0_10"/>
<dbReference type="InterPro" id="IPR011235">
    <property type="entry name" value="MepB-like"/>
</dbReference>
<organism evidence="1 2">
    <name type="scientific">Marivirga tractuosa (strain ATCC 23168 / DSM 4126 / NBRC 15989 / NCIMB 1408 / VKM B-1430 / H-43)</name>
    <name type="common">Microscilla tractuosa</name>
    <name type="synonym">Flexibacter tractuosus</name>
    <dbReference type="NCBI Taxonomy" id="643867"/>
    <lineage>
        <taxon>Bacteria</taxon>
        <taxon>Pseudomonadati</taxon>
        <taxon>Bacteroidota</taxon>
        <taxon>Cytophagia</taxon>
        <taxon>Cytophagales</taxon>
        <taxon>Marivirgaceae</taxon>
        <taxon>Marivirga</taxon>
    </lineage>
</organism>